<feature type="transmembrane region" description="Helical" evidence="6">
    <location>
        <begin position="495"/>
        <end position="512"/>
    </location>
</feature>
<proteinExistence type="predicted"/>
<feature type="transmembrane region" description="Helical" evidence="6">
    <location>
        <begin position="469"/>
        <end position="489"/>
    </location>
</feature>
<keyword evidence="10" id="KW-1185">Reference proteome</keyword>
<dbReference type="InterPro" id="IPR052159">
    <property type="entry name" value="Competence_DNA_uptake"/>
</dbReference>
<evidence type="ECO:0000313" key="10">
    <source>
        <dbReference type="Proteomes" id="UP000202922"/>
    </source>
</evidence>
<dbReference type="PANTHER" id="PTHR30619">
    <property type="entry name" value="DNA INTERNALIZATION/COMPETENCE PROTEIN COMEC/REC2"/>
    <property type="match status" value="1"/>
</dbReference>
<dbReference type="EMBL" id="FXYE01000002">
    <property type="protein sequence ID" value="SMX42580.1"/>
    <property type="molecule type" value="Genomic_DNA"/>
</dbReference>
<feature type="transmembrane region" description="Helical" evidence="6">
    <location>
        <begin position="38"/>
        <end position="58"/>
    </location>
</feature>
<dbReference type="AlphaFoldDB" id="A0A238KIN6"/>
<evidence type="ECO:0000313" key="9">
    <source>
        <dbReference type="EMBL" id="SMX42580.1"/>
    </source>
</evidence>
<organism evidence="9 10">
    <name type="scientific">Actibacterium lipolyticum</name>
    <dbReference type="NCBI Taxonomy" id="1524263"/>
    <lineage>
        <taxon>Bacteria</taxon>
        <taxon>Pseudomonadati</taxon>
        <taxon>Pseudomonadota</taxon>
        <taxon>Alphaproteobacteria</taxon>
        <taxon>Rhodobacterales</taxon>
        <taxon>Roseobacteraceae</taxon>
        <taxon>Actibacterium</taxon>
    </lineage>
</organism>
<feature type="transmembrane region" description="Helical" evidence="6">
    <location>
        <begin position="293"/>
        <end position="311"/>
    </location>
</feature>
<protein>
    <submittedName>
        <fullName evidence="9">ComEC family competence protein</fullName>
    </submittedName>
</protein>
<feature type="transmembrane region" description="Helical" evidence="6">
    <location>
        <begin position="12"/>
        <end position="32"/>
    </location>
</feature>
<reference evidence="10" key="1">
    <citation type="submission" date="2017-05" db="EMBL/GenBank/DDBJ databases">
        <authorList>
            <person name="Rodrigo-Torres L."/>
            <person name="Arahal R. D."/>
            <person name="Lucena T."/>
        </authorList>
    </citation>
    <scope>NUCLEOTIDE SEQUENCE [LARGE SCALE GENOMIC DNA]</scope>
    <source>
        <strain evidence="10">CECT 8621</strain>
    </source>
</reference>
<dbReference type="Pfam" id="PF13567">
    <property type="entry name" value="DUF4131"/>
    <property type="match status" value="1"/>
</dbReference>
<keyword evidence="5 6" id="KW-0472">Membrane</keyword>
<keyword evidence="3 6" id="KW-0812">Transmembrane</keyword>
<evidence type="ECO:0000256" key="6">
    <source>
        <dbReference type="SAM" id="Phobius"/>
    </source>
</evidence>
<dbReference type="InterPro" id="IPR025405">
    <property type="entry name" value="DUF4131"/>
</dbReference>
<dbReference type="Proteomes" id="UP000202922">
    <property type="component" value="Unassembled WGS sequence"/>
</dbReference>
<evidence type="ECO:0000256" key="4">
    <source>
        <dbReference type="ARBA" id="ARBA00022989"/>
    </source>
</evidence>
<feature type="transmembrane region" description="Helical" evidence="6">
    <location>
        <begin position="394"/>
        <end position="417"/>
    </location>
</feature>
<evidence type="ECO:0000256" key="3">
    <source>
        <dbReference type="ARBA" id="ARBA00022692"/>
    </source>
</evidence>
<dbReference type="NCBIfam" id="TIGR00360">
    <property type="entry name" value="ComEC_N-term"/>
    <property type="match status" value="1"/>
</dbReference>
<evidence type="ECO:0000256" key="1">
    <source>
        <dbReference type="ARBA" id="ARBA00004651"/>
    </source>
</evidence>
<keyword evidence="2" id="KW-1003">Cell membrane</keyword>
<dbReference type="Pfam" id="PF03772">
    <property type="entry name" value="Competence"/>
    <property type="match status" value="1"/>
</dbReference>
<dbReference type="PANTHER" id="PTHR30619:SF1">
    <property type="entry name" value="RECOMBINATION PROTEIN 2"/>
    <property type="match status" value="1"/>
</dbReference>
<evidence type="ECO:0000259" key="7">
    <source>
        <dbReference type="Pfam" id="PF03772"/>
    </source>
</evidence>
<gene>
    <name evidence="9" type="ORF">COL8621_02017</name>
</gene>
<evidence type="ECO:0000256" key="5">
    <source>
        <dbReference type="ARBA" id="ARBA00023136"/>
    </source>
</evidence>
<dbReference type="RefSeq" id="WP_093967222.1">
    <property type="nucleotide sequence ID" value="NZ_FXYE01000002.1"/>
</dbReference>
<sequence length="678" mass="72247">MRILETLDAQRGHLFPWVPVALAAGIGFYFTLTAEPGAVIWAGVTGLCGLFLLLSWVVGPRAGPLFVLLFLIGAGGLLAGARTMLVAEPVLKYRFYGAVEGRIIAIDRSFSDVPRLTLDQVWMERFAPDETPARVRVSLHGNQGFFDAEPGLRVAMTAHLSPPPAPSEPGGFNFQRRAWFEKLGAVGYTRSPALAMAPASEGRAGLAIHRLRMAISGAIRQHMPGDEGAFASAILTGDRSAMSQPTLQALRDANLAHLLAISGLHMGLLTAFVFAALRTGLSLIPPLALRVPVKKLAAVFALCCAAFYLALSGGNIATQRAFIMVAVMLVAVLFDRRAITVRAVAIAALIVLLMQPESVTEPGFQMSFSATTALVAVFGALRDWPENWWRMPRWAQPVLAVVVSSLVAGGATAPFGAAHFNQVAQYGLFANLLTVPLMGILVIPAAVVAGLLAPFGVAGIALDVMRLGIGWILFVAEYVAGLDGSTWPVPAPSDWVLPIFTIGALWLILWQGRWRLLGAVPASLAFVLWAQTSRPQLLISDNGSLMGLMTEQGRVLSKGKGAGFSAQNWLENDGDVATQQQAFGRDGFGGGKGYLIAEVMGQRFIHLSGRGWAGKLPEACAQGWVVMARKLDIPAPEGCQLLDQRALSKTGSIAVFKGPDGPIITKAKTLAGDRPWTQ</sequence>
<feature type="transmembrane region" description="Helical" evidence="6">
    <location>
        <begin position="255"/>
        <end position="281"/>
    </location>
</feature>
<keyword evidence="4 6" id="KW-1133">Transmembrane helix</keyword>
<accession>A0A238KIN6</accession>
<evidence type="ECO:0000259" key="8">
    <source>
        <dbReference type="Pfam" id="PF13567"/>
    </source>
</evidence>
<name>A0A238KIN6_9RHOB</name>
<evidence type="ECO:0000256" key="2">
    <source>
        <dbReference type="ARBA" id="ARBA00022475"/>
    </source>
</evidence>
<dbReference type="GO" id="GO:0005886">
    <property type="term" value="C:plasma membrane"/>
    <property type="evidence" value="ECO:0007669"/>
    <property type="project" value="UniProtKB-SubCell"/>
</dbReference>
<feature type="domain" description="ComEC/Rec2-related protein" evidence="7">
    <location>
        <begin position="234"/>
        <end position="513"/>
    </location>
</feature>
<comment type="subcellular location">
    <subcellularLocation>
        <location evidence="1">Cell membrane</location>
        <topology evidence="1">Multi-pass membrane protein</topology>
    </subcellularLocation>
</comment>
<feature type="transmembrane region" description="Helical" evidence="6">
    <location>
        <begin position="437"/>
        <end position="462"/>
    </location>
</feature>
<feature type="transmembrane region" description="Helical" evidence="6">
    <location>
        <begin position="362"/>
        <end position="382"/>
    </location>
</feature>
<dbReference type="InterPro" id="IPR004477">
    <property type="entry name" value="ComEC_N"/>
</dbReference>
<feature type="domain" description="DUF4131" evidence="8">
    <location>
        <begin position="41"/>
        <end position="192"/>
    </location>
</feature>
<dbReference type="OrthoDB" id="9790149at2"/>
<feature type="transmembrane region" description="Helical" evidence="6">
    <location>
        <begin position="339"/>
        <end position="356"/>
    </location>
</feature>
<feature type="transmembrane region" description="Helical" evidence="6">
    <location>
        <begin position="65"/>
        <end position="85"/>
    </location>
</feature>